<dbReference type="GO" id="GO:0030288">
    <property type="term" value="C:outer membrane-bounded periplasmic space"/>
    <property type="evidence" value="ECO:0007669"/>
    <property type="project" value="UniProtKB-ARBA"/>
</dbReference>
<dbReference type="Gene3D" id="3.90.76.10">
    <property type="entry name" value="Dipeptide-binding Protein, Domain 1"/>
    <property type="match status" value="1"/>
</dbReference>
<keyword evidence="8" id="KW-1185">Reference proteome</keyword>
<keyword evidence="4 5" id="KW-0732">Signal</keyword>
<evidence type="ECO:0000256" key="1">
    <source>
        <dbReference type="ARBA" id="ARBA00004196"/>
    </source>
</evidence>
<feature type="chain" id="PRO_5032424090" evidence="5">
    <location>
        <begin position="23"/>
        <end position="591"/>
    </location>
</feature>
<dbReference type="PIRSF" id="PIRSF002741">
    <property type="entry name" value="MppA"/>
    <property type="match status" value="1"/>
</dbReference>
<evidence type="ECO:0000256" key="3">
    <source>
        <dbReference type="ARBA" id="ARBA00022448"/>
    </source>
</evidence>
<gene>
    <name evidence="7" type="ORF">HF682_10640</name>
</gene>
<evidence type="ECO:0000256" key="2">
    <source>
        <dbReference type="ARBA" id="ARBA00005695"/>
    </source>
</evidence>
<evidence type="ECO:0000256" key="4">
    <source>
        <dbReference type="ARBA" id="ARBA00022729"/>
    </source>
</evidence>
<dbReference type="SUPFAM" id="SSF53850">
    <property type="entry name" value="Periplasmic binding protein-like II"/>
    <property type="match status" value="1"/>
</dbReference>
<evidence type="ECO:0000256" key="5">
    <source>
        <dbReference type="SAM" id="SignalP"/>
    </source>
</evidence>
<proteinExistence type="inferred from homology"/>
<dbReference type="AlphaFoldDB" id="A0A847SEJ6"/>
<evidence type="ECO:0000259" key="6">
    <source>
        <dbReference type="Pfam" id="PF00496"/>
    </source>
</evidence>
<feature type="signal peptide" evidence="5">
    <location>
        <begin position="1"/>
        <end position="22"/>
    </location>
</feature>
<dbReference type="GO" id="GO:1904680">
    <property type="term" value="F:peptide transmembrane transporter activity"/>
    <property type="evidence" value="ECO:0007669"/>
    <property type="project" value="TreeGrafter"/>
</dbReference>
<sequence>MRKSTLFLASMAAMVMMQTAQAADMSKVLRTAVRYPETGFDPAKVDDLYSQMILENVLDPLVSYDYLAKPAKLIPNTVDALPTISADGKVYTFKIKPGTYFSDDPAFGGKKRELVAEDYVYSFKRFLDPTINSPYSFLLDGRLVGMDEVVKAAGKGPLNYDTPVEGIKAIDKYTLRLTLKNTNHNMMQILAMPVFGAVAREVIEAYKSNTNAHPVGTGPYVLKEWKPGNKIVLEASPSYRKVVFNSQPGKDAVDAEIVKALKGKTLPIVGRIEMSVIEEEQPLWLSFANKQLDYVGVQQAVMSEVLNINPQNPTEATLSDKYAKQGIRLHRLKKMETNYYFFNMDDPQVGGSSKEKIALRRAIAMGFPNLETIATIRRGQAVPANYIVPEGVAGHNPDFRAGVKYDLAAANALLDRFGYKVGADGFRTQPNGQPLVITMGSGTGAIDKQWNEYWQKEFDALKIKLGYQHGKWNELLKASREGKLQMWGSSWFADYPDGENFMQLLYGKNSGDSNGARFKDPEYDRLFEASLKLPDGPERNKLYDEMNKIVVAQQPWIFTDTRITNTVTQPNVKGFKPHALLNAPWRYLDVQ</sequence>
<evidence type="ECO:0000313" key="8">
    <source>
        <dbReference type="Proteomes" id="UP000587991"/>
    </source>
</evidence>
<dbReference type="PANTHER" id="PTHR30290:SF10">
    <property type="entry name" value="PERIPLASMIC OLIGOPEPTIDE-BINDING PROTEIN-RELATED"/>
    <property type="match status" value="1"/>
</dbReference>
<comment type="caution">
    <text evidence="7">The sequence shown here is derived from an EMBL/GenBank/DDBJ whole genome shotgun (WGS) entry which is preliminary data.</text>
</comment>
<accession>A0A847SEJ6</accession>
<dbReference type="Gene3D" id="3.10.105.10">
    <property type="entry name" value="Dipeptide-binding Protein, Domain 3"/>
    <property type="match status" value="1"/>
</dbReference>
<dbReference type="EMBL" id="JABAIM010000002">
    <property type="protein sequence ID" value="NLR75618.1"/>
    <property type="molecule type" value="Genomic_DNA"/>
</dbReference>
<organism evidence="7 8">
    <name type="scientific">Leeia aquatica</name>
    <dbReference type="NCBI Taxonomy" id="2725557"/>
    <lineage>
        <taxon>Bacteria</taxon>
        <taxon>Pseudomonadati</taxon>
        <taxon>Pseudomonadota</taxon>
        <taxon>Betaproteobacteria</taxon>
        <taxon>Neisseriales</taxon>
        <taxon>Leeiaceae</taxon>
        <taxon>Leeia</taxon>
    </lineage>
</organism>
<comment type="similarity">
    <text evidence="2">Belongs to the bacterial solute-binding protein 5 family.</text>
</comment>
<keyword evidence="3" id="KW-0813">Transport</keyword>
<comment type="subcellular location">
    <subcellularLocation>
        <location evidence="1">Cell envelope</location>
    </subcellularLocation>
</comment>
<dbReference type="InterPro" id="IPR030678">
    <property type="entry name" value="Peptide/Ni-bd"/>
</dbReference>
<dbReference type="Pfam" id="PF00496">
    <property type="entry name" value="SBP_bac_5"/>
    <property type="match status" value="1"/>
</dbReference>
<dbReference type="Gene3D" id="3.40.190.10">
    <property type="entry name" value="Periplasmic binding protein-like II"/>
    <property type="match status" value="1"/>
</dbReference>
<feature type="domain" description="Solute-binding protein family 5" evidence="6">
    <location>
        <begin position="73"/>
        <end position="510"/>
    </location>
</feature>
<dbReference type="InterPro" id="IPR039424">
    <property type="entry name" value="SBP_5"/>
</dbReference>
<protein>
    <submittedName>
        <fullName evidence="7">ABC transporter substrate-binding protein</fullName>
    </submittedName>
</protein>
<dbReference type="PANTHER" id="PTHR30290">
    <property type="entry name" value="PERIPLASMIC BINDING COMPONENT OF ABC TRANSPORTER"/>
    <property type="match status" value="1"/>
</dbReference>
<evidence type="ECO:0000313" key="7">
    <source>
        <dbReference type="EMBL" id="NLR75618.1"/>
    </source>
</evidence>
<reference evidence="7 8" key="1">
    <citation type="submission" date="2020-04" db="EMBL/GenBank/DDBJ databases">
        <title>Draft genome of Leeia sp. IMCC25680.</title>
        <authorList>
            <person name="Song J."/>
            <person name="Cho J.-C."/>
        </authorList>
    </citation>
    <scope>NUCLEOTIDE SEQUENCE [LARGE SCALE GENOMIC DNA]</scope>
    <source>
        <strain evidence="7 8">IMCC25680</strain>
    </source>
</reference>
<dbReference type="RefSeq" id="WP_168877272.1">
    <property type="nucleotide sequence ID" value="NZ_JABAIM010000002.1"/>
</dbReference>
<dbReference type="GO" id="GO:0043190">
    <property type="term" value="C:ATP-binding cassette (ABC) transporter complex"/>
    <property type="evidence" value="ECO:0007669"/>
    <property type="project" value="InterPro"/>
</dbReference>
<name>A0A847SEJ6_9NEIS</name>
<dbReference type="CDD" id="cd08505">
    <property type="entry name" value="PBP2_NikA_DppA_OppA_like_18"/>
    <property type="match status" value="1"/>
</dbReference>
<dbReference type="GO" id="GO:0015833">
    <property type="term" value="P:peptide transport"/>
    <property type="evidence" value="ECO:0007669"/>
    <property type="project" value="TreeGrafter"/>
</dbReference>
<dbReference type="Proteomes" id="UP000587991">
    <property type="component" value="Unassembled WGS sequence"/>
</dbReference>
<dbReference type="InterPro" id="IPR000914">
    <property type="entry name" value="SBP_5_dom"/>
</dbReference>